<sequence length="231" mass="24798">MPDGSKVAEDDGLFSSGLSSKQDAAEILTDVHDLTTLNVKEYQIAHEGADSITSNLDRPLDNDSLGGDHLEKENNYKASDFSAPKKLFSMPNLPAGQSDNVLVECTPGIEVVGGDANCMEVAAGDGDASFENFLSGKKRRYTESTLTVQSLNSAASSGAAQSKQPAELVPDDDDLLSSILGGRSTAFKLKPTPPVADSLPAKRQRSSVRPSAQRRGRCLWMILWWKKDGVR</sequence>
<dbReference type="InterPro" id="IPR039781">
    <property type="entry name" value="Rad21/Rec8-like"/>
</dbReference>
<dbReference type="GO" id="GO:0008278">
    <property type="term" value="C:cohesin complex"/>
    <property type="evidence" value="ECO:0007669"/>
    <property type="project" value="InterPro"/>
</dbReference>
<organism evidence="2 3">
    <name type="scientific">Saponaria officinalis</name>
    <name type="common">Common soapwort</name>
    <name type="synonym">Lychnis saponaria</name>
    <dbReference type="NCBI Taxonomy" id="3572"/>
    <lineage>
        <taxon>Eukaryota</taxon>
        <taxon>Viridiplantae</taxon>
        <taxon>Streptophyta</taxon>
        <taxon>Embryophyta</taxon>
        <taxon>Tracheophyta</taxon>
        <taxon>Spermatophyta</taxon>
        <taxon>Magnoliopsida</taxon>
        <taxon>eudicotyledons</taxon>
        <taxon>Gunneridae</taxon>
        <taxon>Pentapetalae</taxon>
        <taxon>Caryophyllales</taxon>
        <taxon>Caryophyllaceae</taxon>
        <taxon>Caryophylleae</taxon>
        <taxon>Saponaria</taxon>
    </lineage>
</organism>
<evidence type="ECO:0000313" key="2">
    <source>
        <dbReference type="EMBL" id="KAK9726567.1"/>
    </source>
</evidence>
<dbReference type="AlphaFoldDB" id="A0AAW1L147"/>
<keyword evidence="3" id="KW-1185">Reference proteome</keyword>
<dbReference type="Proteomes" id="UP001443914">
    <property type="component" value="Unassembled WGS sequence"/>
</dbReference>
<dbReference type="GO" id="GO:1990414">
    <property type="term" value="P:replication-born double-strand break repair via sister chromatid exchange"/>
    <property type="evidence" value="ECO:0007669"/>
    <property type="project" value="TreeGrafter"/>
</dbReference>
<reference evidence="2" key="1">
    <citation type="submission" date="2024-03" db="EMBL/GenBank/DDBJ databases">
        <title>WGS assembly of Saponaria officinalis var. Norfolk2.</title>
        <authorList>
            <person name="Jenkins J."/>
            <person name="Shu S."/>
            <person name="Grimwood J."/>
            <person name="Barry K."/>
            <person name="Goodstein D."/>
            <person name="Schmutz J."/>
            <person name="Leebens-Mack J."/>
            <person name="Osbourn A."/>
        </authorList>
    </citation>
    <scope>NUCLEOTIDE SEQUENCE [LARGE SCALE GENOMIC DNA]</scope>
    <source>
        <strain evidence="2">JIC</strain>
    </source>
</reference>
<evidence type="ECO:0000256" key="1">
    <source>
        <dbReference type="SAM" id="MobiDB-lite"/>
    </source>
</evidence>
<accession>A0AAW1L147</accession>
<feature type="region of interest" description="Disordered" evidence="1">
    <location>
        <begin position="187"/>
        <end position="210"/>
    </location>
</feature>
<dbReference type="PANTHER" id="PTHR12585">
    <property type="entry name" value="SCC1 / RAD21 FAMILY MEMBER"/>
    <property type="match status" value="1"/>
</dbReference>
<protein>
    <submittedName>
        <fullName evidence="2">Uncharacterized protein</fullName>
    </submittedName>
</protein>
<comment type="caution">
    <text evidence="2">The sequence shown here is derived from an EMBL/GenBank/DDBJ whole genome shotgun (WGS) entry which is preliminary data.</text>
</comment>
<proteinExistence type="predicted"/>
<dbReference type="EMBL" id="JBDFQZ010000005">
    <property type="protein sequence ID" value="KAK9726567.1"/>
    <property type="molecule type" value="Genomic_DNA"/>
</dbReference>
<dbReference type="PANTHER" id="PTHR12585:SF69">
    <property type="entry name" value="FI11703P"/>
    <property type="match status" value="1"/>
</dbReference>
<dbReference type="GO" id="GO:0007062">
    <property type="term" value="P:sister chromatid cohesion"/>
    <property type="evidence" value="ECO:0007669"/>
    <property type="project" value="InterPro"/>
</dbReference>
<gene>
    <name evidence="2" type="ORF">RND81_05G223800</name>
</gene>
<dbReference type="GO" id="GO:0003682">
    <property type="term" value="F:chromatin binding"/>
    <property type="evidence" value="ECO:0007669"/>
    <property type="project" value="TreeGrafter"/>
</dbReference>
<evidence type="ECO:0000313" key="3">
    <source>
        <dbReference type="Proteomes" id="UP001443914"/>
    </source>
</evidence>
<name>A0AAW1L147_SAPOF</name>